<evidence type="ECO:0000256" key="4">
    <source>
        <dbReference type="ARBA" id="ARBA00022840"/>
    </source>
</evidence>
<comment type="caution">
    <text evidence="9">The sequence shown here is derived from an EMBL/GenBank/DDBJ whole genome shotgun (WGS) entry which is preliminary data.</text>
</comment>
<organism evidence="9 10">
    <name type="scientific">Streptomyces sodiiphilus</name>
    <dbReference type="NCBI Taxonomy" id="226217"/>
    <lineage>
        <taxon>Bacteria</taxon>
        <taxon>Bacillati</taxon>
        <taxon>Actinomycetota</taxon>
        <taxon>Actinomycetes</taxon>
        <taxon>Kitasatosporales</taxon>
        <taxon>Streptomycetaceae</taxon>
        <taxon>Streptomyces</taxon>
    </lineage>
</organism>
<dbReference type="PROSITE" id="PS50011">
    <property type="entry name" value="PROTEIN_KINASE_DOM"/>
    <property type="match status" value="1"/>
</dbReference>
<keyword evidence="2 5" id="KW-0547">Nucleotide-binding</keyword>
<feature type="region of interest" description="Disordered" evidence="6">
    <location>
        <begin position="277"/>
        <end position="342"/>
    </location>
</feature>
<keyword evidence="7" id="KW-0812">Transmembrane</keyword>
<evidence type="ECO:0000256" key="3">
    <source>
        <dbReference type="ARBA" id="ARBA00022777"/>
    </source>
</evidence>
<feature type="binding site" evidence="5">
    <location>
        <position position="32"/>
    </location>
    <ligand>
        <name>ATP</name>
        <dbReference type="ChEBI" id="CHEBI:30616"/>
    </ligand>
</feature>
<dbReference type="InterPro" id="IPR017441">
    <property type="entry name" value="Protein_kinase_ATP_BS"/>
</dbReference>
<evidence type="ECO:0000256" key="1">
    <source>
        <dbReference type="ARBA" id="ARBA00022679"/>
    </source>
</evidence>
<keyword evidence="7" id="KW-1133">Transmembrane helix</keyword>
<evidence type="ECO:0000256" key="2">
    <source>
        <dbReference type="ARBA" id="ARBA00022741"/>
    </source>
</evidence>
<evidence type="ECO:0000256" key="6">
    <source>
        <dbReference type="SAM" id="MobiDB-lite"/>
    </source>
</evidence>
<reference evidence="10" key="1">
    <citation type="journal article" date="2019" name="Int. J. Syst. Evol. Microbiol.">
        <title>The Global Catalogue of Microorganisms (GCM) 10K type strain sequencing project: providing services to taxonomists for standard genome sequencing and annotation.</title>
        <authorList>
            <consortium name="The Broad Institute Genomics Platform"/>
            <consortium name="The Broad Institute Genome Sequencing Center for Infectious Disease"/>
            <person name="Wu L."/>
            <person name="Ma J."/>
        </authorList>
    </citation>
    <scope>NUCLEOTIDE SEQUENCE [LARGE SCALE GENOMIC DNA]</scope>
    <source>
        <strain evidence="10">JCM 13581</strain>
    </source>
</reference>
<dbReference type="SUPFAM" id="SSF56112">
    <property type="entry name" value="Protein kinase-like (PK-like)"/>
    <property type="match status" value="1"/>
</dbReference>
<protein>
    <recommendedName>
        <fullName evidence="8">Protein kinase domain-containing protein</fullName>
    </recommendedName>
</protein>
<dbReference type="Proteomes" id="UP001501303">
    <property type="component" value="Unassembled WGS sequence"/>
</dbReference>
<evidence type="ECO:0000256" key="5">
    <source>
        <dbReference type="PROSITE-ProRule" id="PRU10141"/>
    </source>
</evidence>
<accession>A0ABP5ASH0</accession>
<feature type="region of interest" description="Disordered" evidence="6">
    <location>
        <begin position="240"/>
        <end position="264"/>
    </location>
</feature>
<keyword evidence="10" id="KW-1185">Reference proteome</keyword>
<dbReference type="Gene3D" id="3.30.200.20">
    <property type="entry name" value="Phosphorylase Kinase, domain 1"/>
    <property type="match status" value="1"/>
</dbReference>
<feature type="compositionally biased region" description="Pro residues" evidence="6">
    <location>
        <begin position="308"/>
        <end position="338"/>
    </location>
</feature>
<keyword evidence="3" id="KW-0418">Kinase</keyword>
<dbReference type="PANTHER" id="PTHR43289">
    <property type="entry name" value="MITOGEN-ACTIVATED PROTEIN KINASE KINASE KINASE 20-RELATED"/>
    <property type="match status" value="1"/>
</dbReference>
<keyword evidence="1" id="KW-0808">Transferase</keyword>
<feature type="region of interest" description="Disordered" evidence="6">
    <location>
        <begin position="374"/>
        <end position="416"/>
    </location>
</feature>
<dbReference type="InterPro" id="IPR008271">
    <property type="entry name" value="Ser/Thr_kinase_AS"/>
</dbReference>
<feature type="compositionally biased region" description="Pro residues" evidence="6">
    <location>
        <begin position="292"/>
        <end position="301"/>
    </location>
</feature>
<dbReference type="EMBL" id="BAAAMJ010000032">
    <property type="protein sequence ID" value="GAA1921328.1"/>
    <property type="molecule type" value="Genomic_DNA"/>
</dbReference>
<name>A0ABP5ASH0_9ACTN</name>
<sequence length="542" mass="55983">MGGYPLLARLGAGGMGRVYLTRTPGGRALALKTILAEHTRDPGFRRRFEREIRNADRVRSPWTVPVVDWSRGADGDQWLATEYVPAPSLQEWVDRAGPLPPPLLRELTTELLRALAAVHGEGLVHRDLKPSNVLLGPHRPLLIDFGIARAVDDSRLTGTGNVVGSPGYLAPEQISGRAEIGPATDLFALGALLVFAATGRGPFTAPDETPGTPVLLYRAVHDAPRLDGVPEDLRPFLTALLSKDPAGRPTAARPAAERKSAPGGWAAALPASLSEELRQRAARADGLSAPTAAPPPLPAGPPTVTAPGTPPPPGHSPSPGPRAAAPPAPAHPGPPAAPPGRTRLASPVAAAVLTVVALLAGGFLLLDRDGRTGEGGGGAGTAPSSPSPGEADRTDSAGDGDGDGDGDGEEGDGRSLAGYWVGKWEGVGPGQQGYTSQYRVNLELSPGEVGDVVGHQVSSVTDNMTGLELGCTETLKLIAVRSGELVLQASSGKSTAGAAWIDSSCDKNPVYTLTPDTEDVMHVEHPLDPEVGAPDSLRRVAR</sequence>
<dbReference type="Pfam" id="PF00069">
    <property type="entry name" value="Pkinase"/>
    <property type="match status" value="1"/>
</dbReference>
<evidence type="ECO:0000256" key="7">
    <source>
        <dbReference type="SAM" id="Phobius"/>
    </source>
</evidence>
<evidence type="ECO:0000313" key="10">
    <source>
        <dbReference type="Proteomes" id="UP001501303"/>
    </source>
</evidence>
<gene>
    <name evidence="9" type="ORF">GCM10009716_32420</name>
</gene>
<dbReference type="PROSITE" id="PS00108">
    <property type="entry name" value="PROTEIN_KINASE_ST"/>
    <property type="match status" value="1"/>
</dbReference>
<evidence type="ECO:0000313" key="9">
    <source>
        <dbReference type="EMBL" id="GAA1921328.1"/>
    </source>
</evidence>
<feature type="compositionally biased region" description="Acidic residues" evidence="6">
    <location>
        <begin position="398"/>
        <end position="410"/>
    </location>
</feature>
<dbReference type="PROSITE" id="PS00107">
    <property type="entry name" value="PROTEIN_KINASE_ATP"/>
    <property type="match status" value="1"/>
</dbReference>
<dbReference type="Gene3D" id="1.10.510.10">
    <property type="entry name" value="Transferase(Phosphotransferase) domain 1"/>
    <property type="match status" value="1"/>
</dbReference>
<dbReference type="InterPro" id="IPR000719">
    <property type="entry name" value="Prot_kinase_dom"/>
</dbReference>
<dbReference type="CDD" id="cd14014">
    <property type="entry name" value="STKc_PknB_like"/>
    <property type="match status" value="1"/>
</dbReference>
<evidence type="ECO:0000259" key="8">
    <source>
        <dbReference type="PROSITE" id="PS50011"/>
    </source>
</evidence>
<feature type="domain" description="Protein kinase" evidence="8">
    <location>
        <begin position="4"/>
        <end position="261"/>
    </location>
</feature>
<keyword evidence="4 5" id="KW-0067">ATP-binding</keyword>
<keyword evidence="7" id="KW-0472">Membrane</keyword>
<dbReference type="SMART" id="SM00220">
    <property type="entry name" value="S_TKc"/>
    <property type="match status" value="1"/>
</dbReference>
<dbReference type="InterPro" id="IPR011009">
    <property type="entry name" value="Kinase-like_dom_sf"/>
</dbReference>
<feature type="transmembrane region" description="Helical" evidence="7">
    <location>
        <begin position="344"/>
        <end position="366"/>
    </location>
</feature>
<dbReference type="PANTHER" id="PTHR43289:SF34">
    <property type="entry name" value="SERINE_THREONINE-PROTEIN KINASE YBDM-RELATED"/>
    <property type="match status" value="1"/>
</dbReference>
<proteinExistence type="predicted"/>